<dbReference type="Gene3D" id="2.30.30.100">
    <property type="match status" value="1"/>
</dbReference>
<reference evidence="8 9" key="1">
    <citation type="submission" date="2017-02" db="EMBL/GenBank/DDBJ databases">
        <title>Draft genome sequence of Haemophilus felis CCUG 31170 type strain.</title>
        <authorList>
            <person name="Engstrom-Jakobsson H."/>
            <person name="Salva-Serra F."/>
            <person name="Thorell K."/>
            <person name="Gonzales-Siles L."/>
            <person name="Karlsson R."/>
            <person name="Boulund F."/>
            <person name="Engstrand L."/>
            <person name="Kristiansson E."/>
            <person name="Moore E."/>
        </authorList>
    </citation>
    <scope>NUCLEOTIDE SEQUENCE [LARGE SCALE GENOMIC DNA]</scope>
    <source>
        <strain evidence="8 9">CCUG 31170</strain>
    </source>
</reference>
<protein>
    <recommendedName>
        <fullName evidence="5">biotin--[biotin carboxyl-carrier protein] ligase</fullName>
        <ecNumber evidence="5">6.3.4.15</ecNumber>
    </recommendedName>
</protein>
<dbReference type="GO" id="GO:0005737">
    <property type="term" value="C:cytoplasm"/>
    <property type="evidence" value="ECO:0007669"/>
    <property type="project" value="TreeGrafter"/>
</dbReference>
<evidence type="ECO:0000256" key="1">
    <source>
        <dbReference type="ARBA" id="ARBA00022598"/>
    </source>
</evidence>
<dbReference type="SUPFAM" id="SSF55681">
    <property type="entry name" value="Class II aaRS and biotin synthetases"/>
    <property type="match status" value="1"/>
</dbReference>
<keyword evidence="1 8" id="KW-0436">Ligase</keyword>
<dbReference type="STRING" id="123822.B0188_00960"/>
<keyword evidence="2" id="KW-0547">Nucleotide-binding</keyword>
<dbReference type="Gene3D" id="3.30.930.10">
    <property type="entry name" value="Bira Bifunctional Protein, Domain 2"/>
    <property type="match status" value="1"/>
</dbReference>
<dbReference type="Proteomes" id="UP000190023">
    <property type="component" value="Unassembled WGS sequence"/>
</dbReference>
<keyword evidence="4" id="KW-0092">Biotin</keyword>
<comment type="catalytic activity">
    <reaction evidence="6">
        <text>biotin + L-lysyl-[protein] + ATP = N(6)-biotinyl-L-lysyl-[protein] + AMP + diphosphate + H(+)</text>
        <dbReference type="Rhea" id="RHEA:11756"/>
        <dbReference type="Rhea" id="RHEA-COMP:9752"/>
        <dbReference type="Rhea" id="RHEA-COMP:10505"/>
        <dbReference type="ChEBI" id="CHEBI:15378"/>
        <dbReference type="ChEBI" id="CHEBI:29969"/>
        <dbReference type="ChEBI" id="CHEBI:30616"/>
        <dbReference type="ChEBI" id="CHEBI:33019"/>
        <dbReference type="ChEBI" id="CHEBI:57586"/>
        <dbReference type="ChEBI" id="CHEBI:83144"/>
        <dbReference type="ChEBI" id="CHEBI:456215"/>
        <dbReference type="EC" id="6.3.4.15"/>
    </reaction>
</comment>
<dbReference type="InterPro" id="IPR004408">
    <property type="entry name" value="Biotin_CoA_COase_ligase"/>
</dbReference>
<dbReference type="GO" id="GO:0005524">
    <property type="term" value="F:ATP binding"/>
    <property type="evidence" value="ECO:0007669"/>
    <property type="project" value="UniProtKB-KW"/>
</dbReference>
<dbReference type="NCBIfam" id="TIGR00121">
    <property type="entry name" value="birA_ligase"/>
    <property type="match status" value="1"/>
</dbReference>
<gene>
    <name evidence="8" type="ORF">B0188_00960</name>
</gene>
<dbReference type="Pfam" id="PF03099">
    <property type="entry name" value="BPL_LplA_LipB"/>
    <property type="match status" value="1"/>
</dbReference>
<evidence type="ECO:0000313" key="8">
    <source>
        <dbReference type="EMBL" id="OOS07324.1"/>
    </source>
</evidence>
<organism evidence="8 9">
    <name type="scientific">[Haemophilus] felis</name>
    <dbReference type="NCBI Taxonomy" id="123822"/>
    <lineage>
        <taxon>Bacteria</taxon>
        <taxon>Pseudomonadati</taxon>
        <taxon>Pseudomonadota</taxon>
        <taxon>Gammaproteobacteria</taxon>
        <taxon>Pasteurellales</taxon>
        <taxon>Pasteurellaceae</taxon>
    </lineage>
</organism>
<dbReference type="InterPro" id="IPR045864">
    <property type="entry name" value="aa-tRNA-synth_II/BPL/LPL"/>
</dbReference>
<evidence type="ECO:0000256" key="2">
    <source>
        <dbReference type="ARBA" id="ARBA00022741"/>
    </source>
</evidence>
<dbReference type="InterPro" id="IPR008988">
    <property type="entry name" value="Transcriptional_repressor_C"/>
</dbReference>
<dbReference type="GO" id="GO:0004077">
    <property type="term" value="F:biotin--[biotin carboxyl-carrier protein] ligase activity"/>
    <property type="evidence" value="ECO:0007669"/>
    <property type="project" value="UniProtKB-EC"/>
</dbReference>
<evidence type="ECO:0000313" key="9">
    <source>
        <dbReference type="Proteomes" id="UP000190023"/>
    </source>
</evidence>
<keyword evidence="9" id="KW-1185">Reference proteome</keyword>
<evidence type="ECO:0000256" key="3">
    <source>
        <dbReference type="ARBA" id="ARBA00022840"/>
    </source>
</evidence>
<comment type="caution">
    <text evidence="8">The sequence shown here is derived from an EMBL/GenBank/DDBJ whole genome shotgun (WGS) entry which is preliminary data.</text>
</comment>
<evidence type="ECO:0000256" key="4">
    <source>
        <dbReference type="ARBA" id="ARBA00023267"/>
    </source>
</evidence>
<dbReference type="SUPFAM" id="SSF50037">
    <property type="entry name" value="C-terminal domain of transcriptional repressors"/>
    <property type="match status" value="1"/>
</dbReference>
<name>A0A1T0BBB4_9PAST</name>
<dbReference type="CDD" id="cd16442">
    <property type="entry name" value="BPL"/>
    <property type="match status" value="1"/>
</dbReference>
<dbReference type="PANTHER" id="PTHR12835:SF5">
    <property type="entry name" value="BIOTIN--PROTEIN LIGASE"/>
    <property type="match status" value="1"/>
</dbReference>
<dbReference type="InterPro" id="IPR003142">
    <property type="entry name" value="BPL_C"/>
</dbReference>
<dbReference type="OrthoDB" id="9807064at2"/>
<sequence length="312" mass="34575">MSELITILSNGEPVFISQLKTRLHCDAAAVFEQLIALQQQGIQLEINEQQVKLIPQLPLLNKNYLAAELSNHQLFIAAVLPSTNQFLLDNIHQLENGAVCLAEYQSAGRGRRGRAWLSPFAGQIIMSLYWTFPRTLDLNGLSLVVGVAIAETLTQAGASHIQLKWPNDILLQGRKLAGILLEIANKNNGLHNIIIGVGVNLSLGKQAQHIDQPWAELIEALPNLDRNNLVAKLIKNLTNALKEFEQHGIDENFRQKWQSIDAYSNAPVQLIGENHRISGVAQGIDSRGYLQLLTEQGMQYFNGGEVSLRKTT</sequence>
<dbReference type="NCBIfam" id="NF008847">
    <property type="entry name" value="PRK11886.1-2"/>
    <property type="match status" value="1"/>
</dbReference>
<dbReference type="PROSITE" id="PS51733">
    <property type="entry name" value="BPL_LPL_CATALYTIC"/>
    <property type="match status" value="1"/>
</dbReference>
<dbReference type="InterPro" id="IPR004143">
    <property type="entry name" value="BPL_LPL_catalytic"/>
</dbReference>
<feature type="domain" description="BPL/LPL catalytic" evidence="7">
    <location>
        <begin position="68"/>
        <end position="245"/>
    </location>
</feature>
<dbReference type="EC" id="6.3.4.15" evidence="5"/>
<accession>A0A1T0BBB4</accession>
<dbReference type="EMBL" id="MUYB01000002">
    <property type="protein sequence ID" value="OOS07324.1"/>
    <property type="molecule type" value="Genomic_DNA"/>
</dbReference>
<dbReference type="AlphaFoldDB" id="A0A1T0BBB4"/>
<evidence type="ECO:0000256" key="6">
    <source>
        <dbReference type="ARBA" id="ARBA00047846"/>
    </source>
</evidence>
<dbReference type="PANTHER" id="PTHR12835">
    <property type="entry name" value="BIOTIN PROTEIN LIGASE"/>
    <property type="match status" value="1"/>
</dbReference>
<evidence type="ECO:0000259" key="7">
    <source>
        <dbReference type="PROSITE" id="PS51733"/>
    </source>
</evidence>
<proteinExistence type="predicted"/>
<evidence type="ECO:0000256" key="5">
    <source>
        <dbReference type="ARBA" id="ARBA00024227"/>
    </source>
</evidence>
<keyword evidence="3" id="KW-0067">ATP-binding</keyword>
<dbReference type="Pfam" id="PF02237">
    <property type="entry name" value="BPL_C"/>
    <property type="match status" value="1"/>
</dbReference>